<evidence type="ECO:0000259" key="4">
    <source>
        <dbReference type="PROSITE" id="PS50072"/>
    </source>
</evidence>
<accession>A0A812A110</accession>
<dbReference type="Proteomes" id="UP000614580">
    <property type="component" value="Unassembled WGS sequence"/>
</dbReference>
<dbReference type="GO" id="GO:0006457">
    <property type="term" value="P:protein folding"/>
    <property type="evidence" value="ECO:0007669"/>
    <property type="project" value="InterPro"/>
</dbReference>
<dbReference type="AlphaFoldDB" id="A0A812A110"/>
<feature type="domain" description="PPIase cyclophilin-type" evidence="4">
    <location>
        <begin position="5"/>
        <end position="166"/>
    </location>
</feature>
<dbReference type="CDD" id="cd01920">
    <property type="entry name" value="cyclophilin_EcCYP_like"/>
    <property type="match status" value="1"/>
</dbReference>
<sequence>MQYTMKKIVVLETNMGQIEIELDHENAQITTENFIRYVQEGYYDGTIFHRIIDGFMIQGGGYTPDGEEKPTRKAIKLKSNNGLKNQIGTIAMARTSDPNSATSQFFINVADNHYLNYAKGNDGYAVFGRVISGMETVNRIKTVKTGNKGSYTDWPQEDVIIEHASLTKPKTP</sequence>
<keyword evidence="3 5" id="KW-0413">Isomerase</keyword>
<dbReference type="InterPro" id="IPR020892">
    <property type="entry name" value="Cyclophilin-type_PPIase_CS"/>
</dbReference>
<dbReference type="SUPFAM" id="SSF50891">
    <property type="entry name" value="Cyclophilin-like"/>
    <property type="match status" value="1"/>
</dbReference>
<reference evidence="5" key="1">
    <citation type="submission" date="2020-12" db="EMBL/GenBank/DDBJ databases">
        <authorList>
            <person name="Hahn C.J."/>
            <person name="Laso-Perez R."/>
            <person name="Vulcano F."/>
            <person name="Vaziourakis K.-M."/>
            <person name="Stokke R."/>
            <person name="Steen I.H."/>
            <person name="Teske A."/>
            <person name="Boetius A."/>
            <person name="Liebeke M."/>
            <person name="Amann R."/>
            <person name="Knittel K."/>
        </authorList>
    </citation>
    <scope>NUCLEOTIDE SEQUENCE</scope>
    <source>
        <strain evidence="5">Gfbio:c6db26ca-90af-429b-aeed-0e3e8aed0b5e:GoM-Arc1_AMV-AAA_792_C10</strain>
    </source>
</reference>
<evidence type="ECO:0000256" key="1">
    <source>
        <dbReference type="ARBA" id="ARBA00013194"/>
    </source>
</evidence>
<evidence type="ECO:0000313" key="6">
    <source>
        <dbReference type="Proteomes" id="UP000614580"/>
    </source>
</evidence>
<dbReference type="Gene3D" id="2.40.100.10">
    <property type="entry name" value="Cyclophilin-like"/>
    <property type="match status" value="1"/>
</dbReference>
<evidence type="ECO:0000313" key="5">
    <source>
        <dbReference type="EMBL" id="CAD7767061.1"/>
    </source>
</evidence>
<dbReference type="EMBL" id="CAJHZY010000050">
    <property type="protein sequence ID" value="CAD7767061.1"/>
    <property type="molecule type" value="Genomic_DNA"/>
</dbReference>
<dbReference type="PIRSF" id="PIRSF001467">
    <property type="entry name" value="Peptidylpro_ismrse"/>
    <property type="match status" value="1"/>
</dbReference>
<protein>
    <recommendedName>
        <fullName evidence="1">peptidylprolyl isomerase</fullName>
        <ecNumber evidence="1">5.2.1.8</ecNumber>
    </recommendedName>
</protein>
<dbReference type="PRINTS" id="PR00153">
    <property type="entry name" value="CSAPPISMRASE"/>
</dbReference>
<dbReference type="Pfam" id="PF00160">
    <property type="entry name" value="Pro_isomerase"/>
    <property type="match status" value="1"/>
</dbReference>
<dbReference type="InterPro" id="IPR024936">
    <property type="entry name" value="Cyclophilin-type_PPIase"/>
</dbReference>
<comment type="caution">
    <text evidence="5">The sequence shown here is derived from an EMBL/GenBank/DDBJ whole genome shotgun (WGS) entry which is preliminary data.</text>
</comment>
<name>A0A812A110_9EURY</name>
<organism evidence="5 6">
    <name type="scientific">Candidatus Argoarchaeum ethanivorans</name>
    <dbReference type="NCBI Taxonomy" id="2608793"/>
    <lineage>
        <taxon>Archaea</taxon>
        <taxon>Methanobacteriati</taxon>
        <taxon>Methanobacteriota</taxon>
        <taxon>Stenosarchaea group</taxon>
        <taxon>Methanomicrobia</taxon>
        <taxon>Methanosarcinales</taxon>
        <taxon>Methanosarcinales incertae sedis</taxon>
        <taxon>GOM Arc I cluster</taxon>
        <taxon>Candidatus Argoarchaeum</taxon>
    </lineage>
</organism>
<keyword evidence="2" id="KW-0697">Rotamase</keyword>
<dbReference type="InterPro" id="IPR002130">
    <property type="entry name" value="Cyclophilin-type_PPIase_dom"/>
</dbReference>
<dbReference type="PROSITE" id="PS00170">
    <property type="entry name" value="CSA_PPIASE_1"/>
    <property type="match status" value="1"/>
</dbReference>
<dbReference type="PROSITE" id="PS50072">
    <property type="entry name" value="CSA_PPIASE_2"/>
    <property type="match status" value="1"/>
</dbReference>
<proteinExistence type="predicted"/>
<evidence type="ECO:0000256" key="3">
    <source>
        <dbReference type="ARBA" id="ARBA00023235"/>
    </source>
</evidence>
<dbReference type="PANTHER" id="PTHR43246">
    <property type="entry name" value="PEPTIDYL-PROLYL CIS-TRANS ISOMERASE CYP38, CHLOROPLASTIC"/>
    <property type="match status" value="1"/>
</dbReference>
<dbReference type="InterPro" id="IPR044665">
    <property type="entry name" value="E_coli_cyclophilin_A-like"/>
</dbReference>
<gene>
    <name evidence="5" type="ORF">DNFNHJIP_00467</name>
</gene>
<dbReference type="InterPro" id="IPR029000">
    <property type="entry name" value="Cyclophilin-like_dom_sf"/>
</dbReference>
<dbReference type="GO" id="GO:0003755">
    <property type="term" value="F:peptidyl-prolyl cis-trans isomerase activity"/>
    <property type="evidence" value="ECO:0007669"/>
    <property type="project" value="UniProtKB-KW"/>
</dbReference>
<evidence type="ECO:0000256" key="2">
    <source>
        <dbReference type="ARBA" id="ARBA00023110"/>
    </source>
</evidence>
<dbReference type="EC" id="5.2.1.8" evidence="1"/>